<evidence type="ECO:0000256" key="1">
    <source>
        <dbReference type="SAM" id="Phobius"/>
    </source>
</evidence>
<accession>A0ABS3VTW8</accession>
<reference evidence="2 3" key="1">
    <citation type="submission" date="2019-12" db="EMBL/GenBank/DDBJ databases">
        <title>Whole genome sequencing of endophytic Actinobacterium Micromonospora sp. MPMI6T.</title>
        <authorList>
            <person name="Evv R."/>
            <person name="Podile A.R."/>
        </authorList>
    </citation>
    <scope>NUCLEOTIDE SEQUENCE [LARGE SCALE GENOMIC DNA]</scope>
    <source>
        <strain evidence="2 3">MPMI6</strain>
    </source>
</reference>
<feature type="transmembrane region" description="Helical" evidence="1">
    <location>
        <begin position="15"/>
        <end position="40"/>
    </location>
</feature>
<keyword evidence="1" id="KW-0472">Membrane</keyword>
<evidence type="ECO:0000313" key="2">
    <source>
        <dbReference type="EMBL" id="MBO4207980.1"/>
    </source>
</evidence>
<evidence type="ECO:0000313" key="3">
    <source>
        <dbReference type="Proteomes" id="UP000823521"/>
    </source>
</evidence>
<sequence>MAASRGVKRWRQLTVWLHVITSVGWMTQALTICVLLATSLSTTDRGVAVSSTAAAELLDMRLLAPMANASAFTGFMLAAATPWGFFRHWWVLAKFAITVVQLHLGIFVLSDALHASAAAAVAGTVGPTRAMVVGSACMAGAIAFQAWLSVAKPWSTTAWTTNRGRAGAPRTAPVWVFVATVCGGILDFAVAWLLGHPAPLLSLTILGTWLVLRRRVERRASRPERVPA</sequence>
<feature type="transmembrane region" description="Helical" evidence="1">
    <location>
        <begin position="200"/>
        <end position="216"/>
    </location>
</feature>
<feature type="transmembrane region" description="Helical" evidence="1">
    <location>
        <begin position="172"/>
        <end position="194"/>
    </location>
</feature>
<keyword evidence="3" id="KW-1185">Reference proteome</keyword>
<comment type="caution">
    <text evidence="2">The sequence shown here is derived from an EMBL/GenBank/DDBJ whole genome shotgun (WGS) entry which is preliminary data.</text>
</comment>
<protein>
    <recommendedName>
        <fullName evidence="4">Sulfoxide reductase heme-binding subunit YedZ</fullName>
    </recommendedName>
</protein>
<organism evidence="2 3">
    <name type="scientific">Micromonospora echinofusca</name>
    <dbReference type="NCBI Taxonomy" id="47858"/>
    <lineage>
        <taxon>Bacteria</taxon>
        <taxon>Bacillati</taxon>
        <taxon>Actinomycetota</taxon>
        <taxon>Actinomycetes</taxon>
        <taxon>Micromonosporales</taxon>
        <taxon>Micromonosporaceae</taxon>
        <taxon>Micromonospora</taxon>
    </lineage>
</organism>
<name>A0ABS3VTW8_MICEH</name>
<proteinExistence type="predicted"/>
<dbReference type="Proteomes" id="UP000823521">
    <property type="component" value="Unassembled WGS sequence"/>
</dbReference>
<dbReference type="EMBL" id="WVUH01000159">
    <property type="protein sequence ID" value="MBO4207980.1"/>
    <property type="molecule type" value="Genomic_DNA"/>
</dbReference>
<dbReference type="RefSeq" id="WP_208814891.1">
    <property type="nucleotide sequence ID" value="NZ_WVUH01000159.1"/>
</dbReference>
<gene>
    <name evidence="2" type="ORF">GSF22_18510</name>
</gene>
<keyword evidence="1" id="KW-1133">Transmembrane helix</keyword>
<keyword evidence="1" id="KW-0812">Transmembrane</keyword>
<evidence type="ECO:0008006" key="4">
    <source>
        <dbReference type="Google" id="ProtNLM"/>
    </source>
</evidence>
<feature type="transmembrane region" description="Helical" evidence="1">
    <location>
        <begin position="130"/>
        <end position="151"/>
    </location>
</feature>